<name>A0A9W9CDC0_9PLEO</name>
<comment type="caution">
    <text evidence="2">The sequence shown here is derived from an EMBL/GenBank/DDBJ whole genome shotgun (WGS) entry which is preliminary data.</text>
</comment>
<dbReference type="InterPro" id="IPR013083">
    <property type="entry name" value="Znf_RING/FYVE/PHD"/>
</dbReference>
<feature type="compositionally biased region" description="Basic and acidic residues" evidence="1">
    <location>
        <begin position="986"/>
        <end position="1013"/>
    </location>
</feature>
<dbReference type="GeneID" id="80908094"/>
<feature type="compositionally biased region" description="Polar residues" evidence="1">
    <location>
        <begin position="335"/>
        <end position="361"/>
    </location>
</feature>
<evidence type="ECO:0000256" key="1">
    <source>
        <dbReference type="SAM" id="MobiDB-lite"/>
    </source>
</evidence>
<feature type="compositionally biased region" description="Pro residues" evidence="1">
    <location>
        <begin position="112"/>
        <end position="122"/>
    </location>
</feature>
<feature type="region of interest" description="Disordered" evidence="1">
    <location>
        <begin position="100"/>
        <end position="227"/>
    </location>
</feature>
<feature type="region of interest" description="Disordered" evidence="1">
    <location>
        <begin position="580"/>
        <end position="1114"/>
    </location>
</feature>
<evidence type="ECO:0008006" key="4">
    <source>
        <dbReference type="Google" id="ProtNLM"/>
    </source>
</evidence>
<feature type="compositionally biased region" description="Low complexity" evidence="1">
    <location>
        <begin position="968"/>
        <end position="980"/>
    </location>
</feature>
<accession>A0A9W9CDC0</accession>
<dbReference type="EMBL" id="JAPEUX010000003">
    <property type="protein sequence ID" value="KAJ4356530.1"/>
    <property type="molecule type" value="Genomic_DNA"/>
</dbReference>
<dbReference type="Gene3D" id="3.30.40.10">
    <property type="entry name" value="Zinc/RING finger domain, C3HC4 (zinc finger)"/>
    <property type="match status" value="1"/>
</dbReference>
<feature type="compositionally biased region" description="Acidic residues" evidence="1">
    <location>
        <begin position="195"/>
        <end position="208"/>
    </location>
</feature>
<feature type="compositionally biased region" description="Low complexity" evidence="1">
    <location>
        <begin position="446"/>
        <end position="455"/>
    </location>
</feature>
<gene>
    <name evidence="2" type="ORF">N0V89_004564</name>
</gene>
<dbReference type="RefSeq" id="XP_056073656.1">
    <property type="nucleotide sequence ID" value="XM_056213348.1"/>
</dbReference>
<feature type="compositionally biased region" description="Basic and acidic residues" evidence="1">
    <location>
        <begin position="881"/>
        <end position="902"/>
    </location>
</feature>
<dbReference type="Proteomes" id="UP001140513">
    <property type="component" value="Unassembled WGS sequence"/>
</dbReference>
<organism evidence="2 3">
    <name type="scientific">Didymosphaeria variabile</name>
    <dbReference type="NCBI Taxonomy" id="1932322"/>
    <lineage>
        <taxon>Eukaryota</taxon>
        <taxon>Fungi</taxon>
        <taxon>Dikarya</taxon>
        <taxon>Ascomycota</taxon>
        <taxon>Pezizomycotina</taxon>
        <taxon>Dothideomycetes</taxon>
        <taxon>Pleosporomycetidae</taxon>
        <taxon>Pleosporales</taxon>
        <taxon>Massarineae</taxon>
        <taxon>Didymosphaeriaceae</taxon>
        <taxon>Didymosphaeria</taxon>
    </lineage>
</organism>
<feature type="compositionally biased region" description="Basic and acidic residues" evidence="1">
    <location>
        <begin position="639"/>
        <end position="686"/>
    </location>
</feature>
<keyword evidence="3" id="KW-1185">Reference proteome</keyword>
<feature type="compositionally biased region" description="Low complexity" evidence="1">
    <location>
        <begin position="1016"/>
        <end position="1032"/>
    </location>
</feature>
<feature type="compositionally biased region" description="Basic and acidic residues" evidence="1">
    <location>
        <begin position="1092"/>
        <end position="1114"/>
    </location>
</feature>
<evidence type="ECO:0000313" key="3">
    <source>
        <dbReference type="Proteomes" id="UP001140513"/>
    </source>
</evidence>
<protein>
    <recommendedName>
        <fullName evidence="4">RING-type domain-containing protein</fullName>
    </recommendedName>
</protein>
<feature type="compositionally biased region" description="Basic residues" evidence="1">
    <location>
        <begin position="762"/>
        <end position="781"/>
    </location>
</feature>
<feature type="compositionally biased region" description="Basic and acidic residues" evidence="1">
    <location>
        <begin position="789"/>
        <end position="851"/>
    </location>
</feature>
<feature type="compositionally biased region" description="Polar residues" evidence="1">
    <location>
        <begin position="210"/>
        <end position="226"/>
    </location>
</feature>
<feature type="compositionally biased region" description="Basic and acidic residues" evidence="1">
    <location>
        <begin position="160"/>
        <end position="174"/>
    </location>
</feature>
<dbReference type="OrthoDB" id="106784at2759"/>
<dbReference type="SUPFAM" id="SSF57850">
    <property type="entry name" value="RING/U-box"/>
    <property type="match status" value="1"/>
</dbReference>
<feature type="compositionally biased region" description="Polar residues" evidence="1">
    <location>
        <begin position="600"/>
        <end position="610"/>
    </location>
</feature>
<feature type="compositionally biased region" description="Basic and acidic residues" evidence="1">
    <location>
        <begin position="132"/>
        <end position="150"/>
    </location>
</feature>
<feature type="compositionally biased region" description="Gly residues" evidence="1">
    <location>
        <begin position="363"/>
        <end position="372"/>
    </location>
</feature>
<feature type="compositionally biased region" description="Basic and acidic residues" evidence="1">
    <location>
        <begin position="710"/>
        <end position="761"/>
    </location>
</feature>
<evidence type="ECO:0000313" key="2">
    <source>
        <dbReference type="EMBL" id="KAJ4356530.1"/>
    </source>
</evidence>
<feature type="compositionally biased region" description="Polar residues" evidence="1">
    <location>
        <begin position="374"/>
        <end position="387"/>
    </location>
</feature>
<feature type="region of interest" description="Disordered" evidence="1">
    <location>
        <begin position="333"/>
        <end position="500"/>
    </location>
</feature>
<dbReference type="AlphaFoldDB" id="A0A9W9CDC0"/>
<proteinExistence type="predicted"/>
<sequence>MATTATDPKLAPLADELKEFALTLDRGAFPKGFFCALCDQLAFDSYKLLCCNKVICSSCQSKLEFPTTCPSCDHSPVEADSCPPNKALRNTMRVWLQKQKKKEELKAASEVPPTPAVEPTPAPSEAQLPNDSSDKPVESIEEAPRTEHGGVDQSAADSVIEDRPASAAPQREEGFTTGPDEQQQEDVQDGKAAEDDNQSAEPAQDEDNGQIPSGPNGQVFPSNAMMNANGMPNQFGFGFNGQGNFGMGMNNMPNMMNPGWNNMGYGMNNMNGMNGMFGFGGNMGMGMNDMSMNYGGSFGNGWNGMGGGGYGFNGYNQMGGGYNQSGAYPEMMNQYPKNHMSNQNRFQGNGPGNISQQQNRNGSFGGGYGPGTGRQQNSRPGSRTGPNNVRRFSRSSLPKLPKASHPFHLSPKNTTTDNPGFEQPEGESRAGTVETTTEDQGKDEQASASAETAQEGKAETTAAEGDGKEQAAEGAATEDVPEAAEDANTAGPGADQSSALNQIQTVDSVEMEDQEFGSNMMGGNMQFAPQMMNSFNANQMNGAYNHGMGNMGYHNNNFGSRGGFNNAYGAATVLTGEPRGVGVAGAPTGPRAMREGRPNTGFSSRANNVRYNPPPVATPAAEAPAGSHSPPRRVRSRSPVRDESLRTRDRSRSRSRAESELKAAVQDEQRDRSLSAEPERRDDRARSRTPQAEDDDDYERRKEKRRHRSSRYDDHDERDERDNYDDRGRDDRESRGSRGDRTRSASADSKYRSRRDKDKSRSSRSHRDRSREHRRRHRSRSRSVTVGDTENHANDDSSSRRKDRSDRDKDRDKYRDRSRSRDRDRKDRKDRDYERDYDDEKYRSRDKDKDKERRRRRDREAEEDERDYDDDKHRSSRRSRKDRDRDRDRARDRDRDYEKESSTRAVSPPVNAPTGPSADNFSIRGASRPKTTISMGPPQPPTGPRALMPPKGPAADRDRDRRHSRKGSMSSSLPSTSTESAPQDHYAAEREKNARARDMLERNAPSDRPESRSLHSRISSSHQSSSRPALSSKRSRDDYDDDEREIRGSVPTGPASHSSKKKKSGDTGGADLASVLAKGLRKKAGAPRRGGVKNEGDVERELERVERERDGRRW</sequence>
<reference evidence="2" key="1">
    <citation type="submission" date="2022-10" db="EMBL/GenBank/DDBJ databases">
        <title>Tapping the CABI collections for fungal endophytes: first genome assemblies for Collariella, Neodidymelliopsis, Ascochyta clinopodiicola, Didymella pomorum, Didymosphaeria variabile, Neocosmospora piperis and Neocucurbitaria cava.</title>
        <authorList>
            <person name="Hill R."/>
        </authorList>
    </citation>
    <scope>NUCLEOTIDE SEQUENCE</scope>
    <source>
        <strain evidence="2">IMI 356815</strain>
    </source>
</reference>